<evidence type="ECO:0000313" key="1">
    <source>
        <dbReference type="EMBL" id="EXL66112.1"/>
    </source>
</evidence>
<name>X0GR51_FUSOX</name>
<dbReference type="Proteomes" id="UP000030676">
    <property type="component" value="Unassembled WGS sequence"/>
</dbReference>
<reference evidence="1" key="2">
    <citation type="submission" date="2014-03" db="EMBL/GenBank/DDBJ databases">
        <title>The Genome Annotation of Fusarium oxysporum PHW808.</title>
        <authorList>
            <consortium name="The Broad Institute Genomics Platform"/>
            <person name="Ma L.-J."/>
            <person name="Corby-Kistler H."/>
            <person name="Broz K."/>
            <person name="Gale L.R."/>
            <person name="Jonkers W."/>
            <person name="O'Donnell K."/>
            <person name="Ploetz R."/>
            <person name="Steinberg C."/>
            <person name="Schwartz D.C."/>
            <person name="VanEtten H."/>
            <person name="Zhou S."/>
            <person name="Young S.K."/>
            <person name="Zeng Q."/>
            <person name="Gargeya S."/>
            <person name="Fitzgerald M."/>
            <person name="Abouelleil A."/>
            <person name="Alvarado L."/>
            <person name="Chapman S.B."/>
            <person name="Gainer-Dewar J."/>
            <person name="Goldberg J."/>
            <person name="Griggs A."/>
            <person name="Gujja S."/>
            <person name="Hansen M."/>
            <person name="Howarth C."/>
            <person name="Imamovic A."/>
            <person name="Ireland A."/>
            <person name="Larimer J."/>
            <person name="McCowan C."/>
            <person name="Murphy C."/>
            <person name="Pearson M."/>
            <person name="Poon T.W."/>
            <person name="Priest M."/>
            <person name="Roberts A."/>
            <person name="Saif S."/>
            <person name="Shea T."/>
            <person name="Sykes S."/>
            <person name="Wortman J."/>
            <person name="Nusbaum C."/>
            <person name="Birren B."/>
        </authorList>
    </citation>
    <scope>NUCLEOTIDE SEQUENCE</scope>
    <source>
        <strain evidence="1">54008</strain>
    </source>
</reference>
<protein>
    <submittedName>
        <fullName evidence="1">Uncharacterized protein</fullName>
    </submittedName>
</protein>
<dbReference type="HOGENOM" id="CLU_2413356_0_0_1"/>
<organism evidence="1">
    <name type="scientific">Fusarium oxysporum f. sp. conglutinans race 2 54008</name>
    <dbReference type="NCBI Taxonomy" id="1089457"/>
    <lineage>
        <taxon>Eukaryota</taxon>
        <taxon>Fungi</taxon>
        <taxon>Dikarya</taxon>
        <taxon>Ascomycota</taxon>
        <taxon>Pezizomycotina</taxon>
        <taxon>Sordariomycetes</taxon>
        <taxon>Hypocreomycetidae</taxon>
        <taxon>Hypocreales</taxon>
        <taxon>Nectriaceae</taxon>
        <taxon>Fusarium</taxon>
        <taxon>Fusarium oxysporum species complex</taxon>
    </lineage>
</organism>
<accession>X0GR51</accession>
<proteinExistence type="predicted"/>
<gene>
    <name evidence="1" type="ORF">FOPG_17697</name>
</gene>
<dbReference type="EMBL" id="KK033497">
    <property type="protein sequence ID" value="EXL66112.1"/>
    <property type="molecule type" value="Genomic_DNA"/>
</dbReference>
<reference evidence="1" key="1">
    <citation type="submission" date="2011-11" db="EMBL/GenBank/DDBJ databases">
        <title>The Genome Sequence of Fusarium oxysporum PHW808.</title>
        <authorList>
            <consortium name="The Broad Institute Genome Sequencing Platform"/>
            <person name="Ma L.-J."/>
            <person name="Gale L.R."/>
            <person name="Schwartz D.C."/>
            <person name="Zhou S."/>
            <person name="Corby-Kistler H."/>
            <person name="Young S.K."/>
            <person name="Zeng Q."/>
            <person name="Gargeya S."/>
            <person name="Fitzgerald M."/>
            <person name="Haas B."/>
            <person name="Abouelleil A."/>
            <person name="Alvarado L."/>
            <person name="Arachchi H.M."/>
            <person name="Berlin A."/>
            <person name="Brown A."/>
            <person name="Chapman S.B."/>
            <person name="Chen Z."/>
            <person name="Dunbar C."/>
            <person name="Freedman E."/>
            <person name="Gearin G."/>
            <person name="Goldberg J."/>
            <person name="Griggs A."/>
            <person name="Gujja S."/>
            <person name="Heiman D."/>
            <person name="Howarth C."/>
            <person name="Larson L."/>
            <person name="Lui A."/>
            <person name="MacDonald P.J.P."/>
            <person name="Montmayeur A."/>
            <person name="Murphy C."/>
            <person name="Neiman D."/>
            <person name="Pearson M."/>
            <person name="Priest M."/>
            <person name="Roberts A."/>
            <person name="Saif S."/>
            <person name="Shea T."/>
            <person name="Shenoy N."/>
            <person name="Sisk P."/>
            <person name="Stolte C."/>
            <person name="Sykes S."/>
            <person name="Wortman J."/>
            <person name="Nusbaum C."/>
            <person name="Birren B."/>
        </authorList>
    </citation>
    <scope>NUCLEOTIDE SEQUENCE [LARGE SCALE GENOMIC DNA]</scope>
    <source>
        <strain evidence="1">54008</strain>
    </source>
</reference>
<dbReference type="AlphaFoldDB" id="X0GR51"/>
<sequence>MALCIRYVVSCRLLSPSVRRSMCRSLPPYPTERAAVAAAGQASRFLSLRQGLHQNRKRQWIEVVFSFPQELQKLSKPAGNAEGFGSASSITP</sequence>